<dbReference type="EnsemblPlants" id="OB01G11860.1">
    <property type="protein sequence ID" value="OB01G11860.1"/>
    <property type="gene ID" value="OB01G11860"/>
</dbReference>
<keyword evidence="2" id="KW-1185">Reference proteome</keyword>
<accession>J3KW30</accession>
<sequence length="59" mass="6566">MMEEKKTQGDERAATKKKNASVMVATVPLSSLAAHLHPSTGLLFCRSSFFHEKRANYGR</sequence>
<evidence type="ECO:0000313" key="2">
    <source>
        <dbReference type="Proteomes" id="UP000006038"/>
    </source>
</evidence>
<dbReference type="AlphaFoldDB" id="J3KW30"/>
<dbReference type="Proteomes" id="UP000006038">
    <property type="component" value="Chromosome 1"/>
</dbReference>
<dbReference type="HOGENOM" id="CLU_2967944_0_0_1"/>
<reference evidence="1" key="2">
    <citation type="submission" date="2013-04" db="UniProtKB">
        <authorList>
            <consortium name="EnsemblPlants"/>
        </authorList>
    </citation>
    <scope>IDENTIFICATION</scope>
</reference>
<proteinExistence type="predicted"/>
<evidence type="ECO:0000313" key="1">
    <source>
        <dbReference type="EnsemblPlants" id="OB01G11860.1"/>
    </source>
</evidence>
<reference evidence="1" key="1">
    <citation type="journal article" date="2013" name="Nat. Commun.">
        <title>Whole-genome sequencing of Oryza brachyantha reveals mechanisms underlying Oryza genome evolution.</title>
        <authorList>
            <person name="Chen J."/>
            <person name="Huang Q."/>
            <person name="Gao D."/>
            <person name="Wang J."/>
            <person name="Lang Y."/>
            <person name="Liu T."/>
            <person name="Li B."/>
            <person name="Bai Z."/>
            <person name="Luis Goicoechea J."/>
            <person name="Liang C."/>
            <person name="Chen C."/>
            <person name="Zhang W."/>
            <person name="Sun S."/>
            <person name="Liao Y."/>
            <person name="Zhang X."/>
            <person name="Yang L."/>
            <person name="Song C."/>
            <person name="Wang M."/>
            <person name="Shi J."/>
            <person name="Liu G."/>
            <person name="Liu J."/>
            <person name="Zhou H."/>
            <person name="Zhou W."/>
            <person name="Yu Q."/>
            <person name="An N."/>
            <person name="Chen Y."/>
            <person name="Cai Q."/>
            <person name="Wang B."/>
            <person name="Liu B."/>
            <person name="Min J."/>
            <person name="Huang Y."/>
            <person name="Wu H."/>
            <person name="Li Z."/>
            <person name="Zhang Y."/>
            <person name="Yin Y."/>
            <person name="Song W."/>
            <person name="Jiang J."/>
            <person name="Jackson S.A."/>
            <person name="Wing R.A."/>
            <person name="Wang J."/>
            <person name="Chen M."/>
        </authorList>
    </citation>
    <scope>NUCLEOTIDE SEQUENCE [LARGE SCALE GENOMIC DNA]</scope>
    <source>
        <strain evidence="1">cv. IRGC 101232</strain>
    </source>
</reference>
<protein>
    <submittedName>
        <fullName evidence="1">Uncharacterized protein</fullName>
    </submittedName>
</protein>
<dbReference type="Gramene" id="OB01G11860.1">
    <property type="protein sequence ID" value="OB01G11860.1"/>
    <property type="gene ID" value="OB01G11860"/>
</dbReference>
<organism evidence="1">
    <name type="scientific">Oryza brachyantha</name>
    <name type="common">malo sina</name>
    <dbReference type="NCBI Taxonomy" id="4533"/>
    <lineage>
        <taxon>Eukaryota</taxon>
        <taxon>Viridiplantae</taxon>
        <taxon>Streptophyta</taxon>
        <taxon>Embryophyta</taxon>
        <taxon>Tracheophyta</taxon>
        <taxon>Spermatophyta</taxon>
        <taxon>Magnoliopsida</taxon>
        <taxon>Liliopsida</taxon>
        <taxon>Poales</taxon>
        <taxon>Poaceae</taxon>
        <taxon>BOP clade</taxon>
        <taxon>Oryzoideae</taxon>
        <taxon>Oryzeae</taxon>
        <taxon>Oryzinae</taxon>
        <taxon>Oryza</taxon>
    </lineage>
</organism>
<name>J3KW30_ORYBR</name>